<reference evidence="1" key="1">
    <citation type="journal article" date="2012" name="Science">
        <title>Fermentation, hydrogen, and sulfur metabolism in multiple uncultivated bacterial phyla.</title>
        <authorList>
            <person name="Wrighton K.C."/>
            <person name="Thomas B.C."/>
            <person name="Sharon I."/>
            <person name="Miller C.S."/>
            <person name="Castelle C.J."/>
            <person name="VerBerkmoes N.C."/>
            <person name="Wilkins M.J."/>
            <person name="Hettich R.L."/>
            <person name="Lipton M.S."/>
            <person name="Williams K.H."/>
            <person name="Long P.E."/>
            <person name="Banfield J.F."/>
        </authorList>
    </citation>
    <scope>NUCLEOTIDE SEQUENCE [LARGE SCALE GENOMIC DNA]</scope>
</reference>
<sequence length="1263" mass="151284">MARETAGNRESDNNVAQKKDDGTLLLTLVRDFVENKSKKNDADFSAFFDRITSNDATKLDADITKELEIFKSKNEKFMGLNIEWVTYFDLQRETIKAWIGLKTRRDELEQVIKSLYDLGDPSNAVKLESEIKKLSKNKLDELLVSEVLRKDFLKKTFPARVPELKEEKKLFADIMWLNYDSLTESQREAAKNFYHTWLKDRQSLFELVNSITDYNQKKSLIQTFAPTITLAKLMDLWIIDQGKADDIIFDWLKSKFPNIKEERRWDFIEYIKKEDYVVSSSSFLSDPAHLNMIVADNKFAWLFDDVEKLEAKASEKQEAVKPRNKAEFIKKIKESGEFSNLSKLEIFGDNVILEWTNRKYDVEKNLYVKIERIHDNWTVDIRELSHESWILREADAPVQNISYDQLENILSYFIYDPSRWEFATDEQFKRKIEAWTLQEIPSEKDIKFLSDLIKRVDLEDWEWEKFGLKPGTVFTFEWWENGEEVSVCRILAVDEINKTVTVSNWAKPTYSFTEFLWAFIHQKAKRNAVINWTEELMNSLKEDKDAKDWFKDLVYIKEINKILPKNQEKNKEHPWVKYFVNKDKKALKIEEIRWNEIIVSTWEYTEWEKAWPDWKMVKNDKFAWNKPYSMSNEIFFAYMKKHKLSAKIFEDEVGITEPVNKKELSWGRSAWKWFFWMQNFLTISAWVKQWFTSIKDTLKENNDLQAAEFALSMWFMLPDSMRSDLQSRVESVQQKKMTEKITQLEKMNPWLVMKQVMKILKTRNSYQHELEAALMYIIKKHWILYPADLYEYKWSFLWYKKLGWRVWDALYTKYFKEQIQNWLPASEEGLIAELLSKQADKSSKYYPKRRTTIAQEFDSNYGTWRKVKDAWKDDNSWNVTRDWREAYCMDMLKKWRILYAIWALESTLEKWWNAVAKNKIPFMIAISWVTKKLHQDDAKKYGWLGAKYLNPMFSVCETPAKVDLFEKVVIKVAQKLKNADMEKDILSIKAMKENWTEELKILEASEEFWKKYSSILATKLLTNDNQMYLWSEEDPDIKEYFSYANMAARFHKNNFTWDAGGGNADSGVYDDDNSFLFLAGWAQYYLKQALSNPWKRPIQWWGPKKNFESLIKNLNKIKDDKNLDEAQKKKMFKKFNKEILIWLYESTTLTKDDLYALDWWKELIKTWLWIYWREERNSFEVKNIDDVYQRRLDDAYDKYKSWESKNFERVEKQKNEVILRVKDILNKKVTKKDVESQLRKKRDQSALADLISNYSNDDMDLAA</sequence>
<proteinExistence type="predicted"/>
<dbReference type="AlphaFoldDB" id="K2G673"/>
<organism evidence="1">
    <name type="scientific">uncultured bacterium</name>
    <name type="common">gcode 4</name>
    <dbReference type="NCBI Taxonomy" id="1234023"/>
    <lineage>
        <taxon>Bacteria</taxon>
        <taxon>environmental samples</taxon>
    </lineage>
</organism>
<evidence type="ECO:0000313" key="1">
    <source>
        <dbReference type="EMBL" id="EKE29802.1"/>
    </source>
</evidence>
<name>K2G673_9BACT</name>
<comment type="caution">
    <text evidence="1">The sequence shown here is derived from an EMBL/GenBank/DDBJ whole genome shotgun (WGS) entry which is preliminary data.</text>
</comment>
<dbReference type="EMBL" id="AMFJ01000095">
    <property type="protein sequence ID" value="EKE29802.1"/>
    <property type="molecule type" value="Genomic_DNA"/>
</dbReference>
<gene>
    <name evidence="1" type="ORF">ACD_2C00095G0004</name>
</gene>
<protein>
    <submittedName>
        <fullName evidence="1">Uncharacterized protein</fullName>
    </submittedName>
</protein>
<accession>K2G673</accession>